<proteinExistence type="predicted"/>
<sequence>MQQVIEKLQENLPAPGHILSNKGGVAMQNEVQLQQEEIKTEEQPEELKHIEGKCGTITILKPSREVAATDEDIHSLLARILLKKQKRLAEATGE</sequence>
<evidence type="ECO:0000313" key="1">
    <source>
        <dbReference type="EMBL" id="KUP08432.1"/>
    </source>
</evidence>
<name>A0A147KBB8_9BACI</name>
<reference evidence="1 2" key="1">
    <citation type="journal article" date="2016" name="Front. Microbiol.">
        <title>Microevolution Analysis of Bacillus coahuilensis Unveils Differences in Phosphorus Acquisition Strategies and Their Regulation.</title>
        <authorList>
            <person name="Gomez-Lunar Z."/>
            <person name="Hernandez-Gonzalez I."/>
            <person name="Rodriguez-Torres M.D."/>
            <person name="Souza V."/>
            <person name="Olmedo-Alvarez G."/>
        </authorList>
    </citation>
    <scope>NUCLEOTIDE SEQUENCE [LARGE SCALE GENOMIC DNA]</scope>
    <source>
        <strain evidence="2">p1.1.43</strain>
    </source>
</reference>
<dbReference type="STRING" id="1150625.Q75_02920"/>
<gene>
    <name evidence="1" type="ORF">Q75_02920</name>
</gene>
<keyword evidence="2" id="KW-1185">Reference proteome</keyword>
<dbReference type="EMBL" id="LDYG01000013">
    <property type="protein sequence ID" value="KUP08432.1"/>
    <property type="molecule type" value="Genomic_DNA"/>
</dbReference>
<organism evidence="1 2">
    <name type="scientific">Bacillus coahuilensis p1.1.43</name>
    <dbReference type="NCBI Taxonomy" id="1150625"/>
    <lineage>
        <taxon>Bacteria</taxon>
        <taxon>Bacillati</taxon>
        <taxon>Bacillota</taxon>
        <taxon>Bacilli</taxon>
        <taxon>Bacillales</taxon>
        <taxon>Bacillaceae</taxon>
        <taxon>Bacillus</taxon>
    </lineage>
</organism>
<dbReference type="OrthoDB" id="2989683at2"/>
<dbReference type="Proteomes" id="UP000074108">
    <property type="component" value="Unassembled WGS sequence"/>
</dbReference>
<evidence type="ECO:0000313" key="2">
    <source>
        <dbReference type="Proteomes" id="UP000074108"/>
    </source>
</evidence>
<dbReference type="PATRIC" id="fig|1150625.3.peg.606"/>
<comment type="caution">
    <text evidence="1">The sequence shown here is derived from an EMBL/GenBank/DDBJ whole genome shotgun (WGS) entry which is preliminary data.</text>
</comment>
<dbReference type="RefSeq" id="WP_059350308.1">
    <property type="nucleotide sequence ID" value="NZ_LDYG01000013.1"/>
</dbReference>
<dbReference type="AlphaFoldDB" id="A0A147KBB8"/>
<protein>
    <submittedName>
        <fullName evidence="1">Uncharacterized protein</fullName>
    </submittedName>
</protein>
<accession>A0A147KBB8</accession>